<evidence type="ECO:0000313" key="2">
    <source>
        <dbReference type="Proteomes" id="UP001303473"/>
    </source>
</evidence>
<organism evidence="1 2">
    <name type="scientific">Diplogelasinospora grovesii</name>
    <dbReference type="NCBI Taxonomy" id="303347"/>
    <lineage>
        <taxon>Eukaryota</taxon>
        <taxon>Fungi</taxon>
        <taxon>Dikarya</taxon>
        <taxon>Ascomycota</taxon>
        <taxon>Pezizomycotina</taxon>
        <taxon>Sordariomycetes</taxon>
        <taxon>Sordariomycetidae</taxon>
        <taxon>Sordariales</taxon>
        <taxon>Diplogelasinosporaceae</taxon>
        <taxon>Diplogelasinospora</taxon>
    </lineage>
</organism>
<protein>
    <submittedName>
        <fullName evidence="1">Uncharacterized protein</fullName>
    </submittedName>
</protein>
<comment type="caution">
    <text evidence="1">The sequence shown here is derived from an EMBL/GenBank/DDBJ whole genome shotgun (WGS) entry which is preliminary data.</text>
</comment>
<dbReference type="EMBL" id="MU853832">
    <property type="protein sequence ID" value="KAK3938320.1"/>
    <property type="molecule type" value="Genomic_DNA"/>
</dbReference>
<reference evidence="2" key="1">
    <citation type="journal article" date="2023" name="Mol. Phylogenet. Evol.">
        <title>Genome-scale phylogeny and comparative genomics of the fungal order Sordariales.</title>
        <authorList>
            <person name="Hensen N."/>
            <person name="Bonometti L."/>
            <person name="Westerberg I."/>
            <person name="Brannstrom I.O."/>
            <person name="Guillou S."/>
            <person name="Cros-Aarteil S."/>
            <person name="Calhoun S."/>
            <person name="Haridas S."/>
            <person name="Kuo A."/>
            <person name="Mondo S."/>
            <person name="Pangilinan J."/>
            <person name="Riley R."/>
            <person name="LaButti K."/>
            <person name="Andreopoulos B."/>
            <person name="Lipzen A."/>
            <person name="Chen C."/>
            <person name="Yan M."/>
            <person name="Daum C."/>
            <person name="Ng V."/>
            <person name="Clum A."/>
            <person name="Steindorff A."/>
            <person name="Ohm R.A."/>
            <person name="Martin F."/>
            <person name="Silar P."/>
            <person name="Natvig D.O."/>
            <person name="Lalanne C."/>
            <person name="Gautier V."/>
            <person name="Ament-Velasquez S.L."/>
            <person name="Kruys A."/>
            <person name="Hutchinson M.I."/>
            <person name="Powell A.J."/>
            <person name="Barry K."/>
            <person name="Miller A.N."/>
            <person name="Grigoriev I.V."/>
            <person name="Debuchy R."/>
            <person name="Gladieux P."/>
            <person name="Hiltunen Thoren M."/>
            <person name="Johannesson H."/>
        </authorList>
    </citation>
    <scope>NUCLEOTIDE SEQUENCE [LARGE SCALE GENOMIC DNA]</scope>
    <source>
        <strain evidence="2">CBS 340.73</strain>
    </source>
</reference>
<keyword evidence="2" id="KW-1185">Reference proteome</keyword>
<evidence type="ECO:0000313" key="1">
    <source>
        <dbReference type="EMBL" id="KAK3938320.1"/>
    </source>
</evidence>
<name>A0AAN6N345_9PEZI</name>
<gene>
    <name evidence="1" type="ORF">QBC46DRAFT_343702</name>
</gene>
<dbReference type="Proteomes" id="UP001303473">
    <property type="component" value="Unassembled WGS sequence"/>
</dbReference>
<sequence length="128" mass="14330">MSTHGLPWVGISRPYPEAGVIDKGIDLGRPWWMHWSRYLFALTDTSLMGWVAAGTCPGDAVCLFRGCDVPFVLRKNEETTKGNFHATTSSAIEAEDGDETFWLYGDGYFQGLEPTAENSDTMRWFTLV</sequence>
<proteinExistence type="predicted"/>
<dbReference type="AlphaFoldDB" id="A0AAN6N345"/>
<accession>A0AAN6N345</accession>